<evidence type="ECO:0000313" key="4">
    <source>
        <dbReference type="EMBL" id="EFZ38360.1"/>
    </source>
</evidence>
<proteinExistence type="predicted"/>
<comment type="caution">
    <text evidence="4">The sequence shown here is derived from an EMBL/GenBank/DDBJ whole genome shotgun (WGS) entry which is preliminary data.</text>
</comment>
<protein>
    <submittedName>
        <fullName evidence="4">Tetratricopeptide repeat protein</fullName>
    </submittedName>
</protein>
<keyword evidence="2" id="KW-1133">Transmembrane helix</keyword>
<feature type="domain" description="Ancillary SecYEG translocon subunit/Cell division coordinator CpoB TPR" evidence="3">
    <location>
        <begin position="21"/>
        <end position="207"/>
    </location>
</feature>
<evidence type="ECO:0000256" key="2">
    <source>
        <dbReference type="SAM" id="Phobius"/>
    </source>
</evidence>
<dbReference type="EMBL" id="AEPE02000002">
    <property type="protein sequence ID" value="EFZ38360.1"/>
    <property type="molecule type" value="Genomic_DNA"/>
</dbReference>
<gene>
    <name evidence="4" type="ORF">HMPREF0663_10729</name>
</gene>
<dbReference type="RefSeq" id="WP_004369449.1">
    <property type="nucleotide sequence ID" value="NZ_GL833119.1"/>
</dbReference>
<dbReference type="PROSITE" id="PS50005">
    <property type="entry name" value="TPR"/>
    <property type="match status" value="1"/>
</dbReference>
<evidence type="ECO:0000313" key="5">
    <source>
        <dbReference type="Proteomes" id="UP000005580"/>
    </source>
</evidence>
<dbReference type="AlphaFoldDB" id="E7RLJ5"/>
<dbReference type="InterPro" id="IPR018704">
    <property type="entry name" value="SecYEG/CpoB_TPR"/>
</dbReference>
<dbReference type="InterPro" id="IPR019734">
    <property type="entry name" value="TPR_rpt"/>
</dbReference>
<organism evidence="4 5">
    <name type="scientific">Hoylesella oralis ATCC 33269</name>
    <dbReference type="NCBI Taxonomy" id="873533"/>
    <lineage>
        <taxon>Bacteria</taxon>
        <taxon>Pseudomonadati</taxon>
        <taxon>Bacteroidota</taxon>
        <taxon>Bacteroidia</taxon>
        <taxon>Bacteroidales</taxon>
        <taxon>Prevotellaceae</taxon>
        <taxon>Hoylesella</taxon>
    </lineage>
</organism>
<dbReference type="STRING" id="28134.SAMN05444288_0148"/>
<keyword evidence="5" id="KW-1185">Reference proteome</keyword>
<keyword evidence="2" id="KW-0812">Transmembrane</keyword>
<dbReference type="Gene3D" id="1.25.40.10">
    <property type="entry name" value="Tetratricopeptide repeat domain"/>
    <property type="match status" value="2"/>
</dbReference>
<sequence>MVNKNSKGVLDMNEGPNKSEAFFIKYKKAIIIAIAILILIIAGISLYKAYISGPRENKASTELAKAQEYFNMEQFDKALNGDGAGSNGFINIINNYGSTDAGNLANLYAGLCYANLNKWNEAVKYLDAYSSADDAMVSPAAEAALGNAYAHVNQLDKAVSCLKKAAKMADSELKEGVNNSLSPTFLLQAGQILESQGKYADALKLYQDIKKTYVGAALVQNGDIEKYIERASLK</sequence>
<dbReference type="eggNOG" id="COG0457">
    <property type="taxonomic scope" value="Bacteria"/>
</dbReference>
<dbReference type="HOGENOM" id="CLU_096069_0_1_10"/>
<evidence type="ECO:0000256" key="1">
    <source>
        <dbReference type="PROSITE-ProRule" id="PRU00339"/>
    </source>
</evidence>
<dbReference type="Proteomes" id="UP000005580">
    <property type="component" value="Unassembled WGS sequence"/>
</dbReference>
<dbReference type="SUPFAM" id="SSF48452">
    <property type="entry name" value="TPR-like"/>
    <property type="match status" value="1"/>
</dbReference>
<keyword evidence="2" id="KW-0472">Membrane</keyword>
<name>E7RLJ5_9BACT</name>
<accession>E7RLJ5</accession>
<keyword evidence="1" id="KW-0802">TPR repeat</keyword>
<feature type="repeat" description="TPR" evidence="1">
    <location>
        <begin position="139"/>
        <end position="172"/>
    </location>
</feature>
<dbReference type="Pfam" id="PF09976">
    <property type="entry name" value="TPR_21"/>
    <property type="match status" value="1"/>
</dbReference>
<feature type="transmembrane region" description="Helical" evidence="2">
    <location>
        <begin position="29"/>
        <end position="50"/>
    </location>
</feature>
<evidence type="ECO:0000259" key="3">
    <source>
        <dbReference type="Pfam" id="PF09976"/>
    </source>
</evidence>
<reference evidence="4" key="1">
    <citation type="submission" date="2011-01" db="EMBL/GenBank/DDBJ databases">
        <authorList>
            <person name="Muzny D."/>
            <person name="Qin X."/>
            <person name="Buhay C."/>
            <person name="Dugan-Rocha S."/>
            <person name="Ding Y."/>
            <person name="Chen G."/>
            <person name="Hawes A."/>
            <person name="Holder M."/>
            <person name="Jhangiani S."/>
            <person name="Johnson A."/>
            <person name="Khan Z."/>
            <person name="Li Z."/>
            <person name="Liu W."/>
            <person name="Liu X."/>
            <person name="Perez L."/>
            <person name="Shen H."/>
            <person name="Wang Q."/>
            <person name="Watt J."/>
            <person name="Xi L."/>
            <person name="Xin Y."/>
            <person name="Zhou J."/>
            <person name="Deng J."/>
            <person name="Jiang H."/>
            <person name="Liu Y."/>
            <person name="Qu J."/>
            <person name="Song X.-Z."/>
            <person name="Zhang L."/>
            <person name="Villasana D."/>
            <person name="Johnson A."/>
            <person name="Liu J."/>
            <person name="Liyanage D."/>
            <person name="Lorensuhewa L."/>
            <person name="Robinson T."/>
            <person name="Song A."/>
            <person name="Song B.-B."/>
            <person name="Dinh H."/>
            <person name="Thornton R."/>
            <person name="Coyle M."/>
            <person name="Francisco L."/>
            <person name="Jackson L."/>
            <person name="Javaid M."/>
            <person name="Korchina V."/>
            <person name="Kovar C."/>
            <person name="Mata R."/>
            <person name="Mathew T."/>
            <person name="Ngo R."/>
            <person name="Nguyen L."/>
            <person name="Nguyen N."/>
            <person name="Okwuonu G."/>
            <person name="Ongeri F."/>
            <person name="Pham C."/>
            <person name="Simmons D."/>
            <person name="Wilczek-Boney K."/>
            <person name="Hale W."/>
            <person name="Jakkamsetti A."/>
            <person name="Pham P."/>
            <person name="Ruth R."/>
            <person name="San Lucas F."/>
            <person name="Warren J."/>
            <person name="Zhang J."/>
            <person name="Zhao Z."/>
            <person name="Zhou C."/>
            <person name="Zhu D."/>
            <person name="Lee S."/>
            <person name="Bess C."/>
            <person name="Blankenburg K."/>
            <person name="Forbes L."/>
            <person name="Fu Q."/>
            <person name="Gubbala S."/>
            <person name="Hirani K."/>
            <person name="Jayaseelan J.C."/>
            <person name="Lara F."/>
            <person name="Munidasa M."/>
            <person name="Palculict T."/>
            <person name="Patil S."/>
            <person name="Pu L.-L."/>
            <person name="Saada N."/>
            <person name="Tang L."/>
            <person name="Weissenberger G."/>
            <person name="Zhu Y."/>
            <person name="Hemphill L."/>
            <person name="Shang Y."/>
            <person name="Youmans B."/>
            <person name="Ayvaz T."/>
            <person name="Ross M."/>
            <person name="Santibanez J."/>
            <person name="Aqrawi P."/>
            <person name="Gross S."/>
            <person name="Joshi V."/>
            <person name="Fowler G."/>
            <person name="Nazareth L."/>
            <person name="Reid J."/>
            <person name="Worley K."/>
            <person name="Petrosino J."/>
            <person name="Highlander S."/>
            <person name="Gibbs R."/>
        </authorList>
    </citation>
    <scope>NUCLEOTIDE SEQUENCE [LARGE SCALE GENOMIC DNA]</scope>
    <source>
        <strain evidence="4">ATCC 33269</strain>
    </source>
</reference>
<dbReference type="InterPro" id="IPR011990">
    <property type="entry name" value="TPR-like_helical_dom_sf"/>
</dbReference>